<evidence type="ECO:0000256" key="2">
    <source>
        <dbReference type="SAM" id="SignalP"/>
    </source>
</evidence>
<protein>
    <submittedName>
        <fullName evidence="3">Uncharacterized protein</fullName>
    </submittedName>
</protein>
<organism evidence="3 4">
    <name type="scientific">Arthrobacter oryzae</name>
    <dbReference type="NCBI Taxonomy" id="409290"/>
    <lineage>
        <taxon>Bacteria</taxon>
        <taxon>Bacillati</taxon>
        <taxon>Actinomycetota</taxon>
        <taxon>Actinomycetes</taxon>
        <taxon>Micrococcales</taxon>
        <taxon>Micrococcaceae</taxon>
        <taxon>Arthrobacter</taxon>
    </lineage>
</organism>
<evidence type="ECO:0000256" key="1">
    <source>
        <dbReference type="SAM" id="MobiDB-lite"/>
    </source>
</evidence>
<gene>
    <name evidence="3" type="ORF">C8D78_0590</name>
</gene>
<evidence type="ECO:0000313" key="4">
    <source>
        <dbReference type="Proteomes" id="UP000276055"/>
    </source>
</evidence>
<keyword evidence="2" id="KW-0732">Signal</keyword>
<evidence type="ECO:0000313" key="3">
    <source>
        <dbReference type="EMBL" id="RKR30266.1"/>
    </source>
</evidence>
<feature type="signal peptide" evidence="2">
    <location>
        <begin position="1"/>
        <end position="16"/>
    </location>
</feature>
<dbReference type="Proteomes" id="UP000276055">
    <property type="component" value="Unassembled WGS sequence"/>
</dbReference>
<feature type="compositionally biased region" description="Low complexity" evidence="1">
    <location>
        <begin position="23"/>
        <end position="42"/>
    </location>
</feature>
<feature type="region of interest" description="Disordered" evidence="1">
    <location>
        <begin position="16"/>
        <end position="42"/>
    </location>
</feature>
<dbReference type="EMBL" id="RBIR01000001">
    <property type="protein sequence ID" value="RKR30266.1"/>
    <property type="molecule type" value="Genomic_DNA"/>
</dbReference>
<accession>A0A495FPE5</accession>
<reference evidence="3 4" key="1">
    <citation type="submission" date="2018-10" db="EMBL/GenBank/DDBJ databases">
        <title>Genomic Encyclopedia of Type Strains, Phase IV (KMG-IV): sequencing the most valuable type-strain genomes for metagenomic binning, comparative biology and taxonomic classification.</title>
        <authorList>
            <person name="Goeker M."/>
        </authorList>
    </citation>
    <scope>NUCLEOTIDE SEQUENCE [LARGE SCALE GENOMIC DNA]</scope>
    <source>
        <strain evidence="3 4">DSM 25586</strain>
    </source>
</reference>
<feature type="chain" id="PRO_5038576590" evidence="2">
    <location>
        <begin position="17"/>
        <end position="321"/>
    </location>
</feature>
<sequence length="321" mass="31693">MAAAVTVLGIAASCSAGTGGGSADTNSPAPTATPSATTATTAAAGPVTAEISQFRDNYSKQIIEIQLTNNTGRALIAVGAALTSPLFGAPITWAAPTGGIELPPGQAKSLPAPLPAPVCGGPAAPPSGPGATSGASGLARVSLRLATPGGTVPGPAAADTTAADPFGVLARNNAEMCLAVEASAVATLKLAPELEVAADGRTAVVRMLVTPHPASGPADTGTPGAGELVIDRIGETTLLAEAPVAPWPRELTLRAGGPPMELRLGIRPARCDPHAVAEDKVGTLLPLQVRVAGREGVLKVGAGGQLRGRIYDFVTTACGRQ</sequence>
<name>A0A495FPE5_9MICC</name>
<proteinExistence type="predicted"/>
<comment type="caution">
    <text evidence="3">The sequence shown here is derived from an EMBL/GenBank/DDBJ whole genome shotgun (WGS) entry which is preliminary data.</text>
</comment>
<dbReference type="AlphaFoldDB" id="A0A495FPE5"/>